<dbReference type="SUPFAM" id="SSF63748">
    <property type="entry name" value="Tudor/PWWP/MBT"/>
    <property type="match status" value="1"/>
</dbReference>
<dbReference type="FunFam" id="2.10.25.10:FF:000038">
    <property type="entry name" value="Fibrillin 2"/>
    <property type="match status" value="1"/>
</dbReference>
<feature type="transmembrane region" description="Helical" evidence="7">
    <location>
        <begin position="372"/>
        <end position="393"/>
    </location>
</feature>
<evidence type="ECO:0000259" key="8">
    <source>
        <dbReference type="PROSITE" id="PS50024"/>
    </source>
</evidence>
<keyword evidence="1 5" id="KW-0245">EGF-like domain</keyword>
<dbReference type="Pfam" id="PF07645">
    <property type="entry name" value="EGF_CA"/>
    <property type="match status" value="2"/>
</dbReference>
<dbReference type="GeneID" id="109469963"/>
<dbReference type="RefSeq" id="XP_019624287.1">
    <property type="nucleotide sequence ID" value="XM_019768728.1"/>
</dbReference>
<dbReference type="Gene3D" id="2.30.30.140">
    <property type="match status" value="1"/>
</dbReference>
<evidence type="ECO:0000256" key="6">
    <source>
        <dbReference type="SAM" id="MobiDB-lite"/>
    </source>
</evidence>
<reference evidence="11" key="1">
    <citation type="submission" date="2025-08" db="UniProtKB">
        <authorList>
            <consortium name="RefSeq"/>
        </authorList>
    </citation>
    <scope>IDENTIFICATION</scope>
    <source>
        <tissue evidence="11">Gonad</tissue>
    </source>
</reference>
<dbReference type="InterPro" id="IPR000082">
    <property type="entry name" value="SEA_dom"/>
</dbReference>
<dbReference type="CDD" id="cd00054">
    <property type="entry name" value="EGF_CA"/>
    <property type="match status" value="2"/>
</dbReference>
<keyword evidence="7" id="KW-0812">Transmembrane</keyword>
<feature type="region of interest" description="Disordered" evidence="6">
    <location>
        <begin position="489"/>
        <end position="523"/>
    </location>
</feature>
<feature type="domain" description="SEA" evidence="8">
    <location>
        <begin position="212"/>
        <end position="324"/>
    </location>
</feature>
<name>A0A6P4YZP6_BRABE</name>
<feature type="region of interest" description="Disordered" evidence="6">
    <location>
        <begin position="543"/>
        <end position="572"/>
    </location>
</feature>
<evidence type="ECO:0000256" key="7">
    <source>
        <dbReference type="SAM" id="Phobius"/>
    </source>
</evidence>
<evidence type="ECO:0000313" key="11">
    <source>
        <dbReference type="RefSeq" id="XP_019624287.1"/>
    </source>
</evidence>
<dbReference type="InterPro" id="IPR001881">
    <property type="entry name" value="EGF-like_Ca-bd_dom"/>
</dbReference>
<organism evidence="10 11">
    <name type="scientific">Branchiostoma belcheri</name>
    <name type="common">Amphioxus</name>
    <dbReference type="NCBI Taxonomy" id="7741"/>
    <lineage>
        <taxon>Eukaryota</taxon>
        <taxon>Metazoa</taxon>
        <taxon>Chordata</taxon>
        <taxon>Cephalochordata</taxon>
        <taxon>Leptocardii</taxon>
        <taxon>Amphioxiformes</taxon>
        <taxon>Branchiostomatidae</taxon>
        <taxon>Branchiostoma</taxon>
    </lineage>
</organism>
<dbReference type="SMART" id="SM00181">
    <property type="entry name" value="EGF"/>
    <property type="match status" value="3"/>
</dbReference>
<dbReference type="PANTHER" id="PTHR24034">
    <property type="entry name" value="EGF-LIKE DOMAIN-CONTAINING PROTEIN"/>
    <property type="match status" value="1"/>
</dbReference>
<keyword evidence="10" id="KW-1185">Reference proteome</keyword>
<dbReference type="SUPFAM" id="SSF57196">
    <property type="entry name" value="EGF/Laminin"/>
    <property type="match status" value="2"/>
</dbReference>
<dbReference type="InterPro" id="IPR000742">
    <property type="entry name" value="EGF"/>
</dbReference>
<keyword evidence="7" id="KW-0472">Membrane</keyword>
<feature type="compositionally biased region" description="Pro residues" evidence="6">
    <location>
        <begin position="510"/>
        <end position="520"/>
    </location>
</feature>
<evidence type="ECO:0000256" key="2">
    <source>
        <dbReference type="ARBA" id="ARBA00022729"/>
    </source>
</evidence>
<dbReference type="Gene3D" id="2.10.25.10">
    <property type="entry name" value="Laminin"/>
    <property type="match status" value="3"/>
</dbReference>
<dbReference type="PROSITE" id="PS00010">
    <property type="entry name" value="ASX_HYDROXYL"/>
    <property type="match status" value="2"/>
</dbReference>
<keyword evidence="4 5" id="KW-1015">Disulfide bond</keyword>
<dbReference type="CDD" id="cd05835">
    <property type="entry name" value="PWWP_DNMT3"/>
    <property type="match status" value="1"/>
</dbReference>
<comment type="caution">
    <text evidence="5">Lacks conserved residue(s) required for the propagation of feature annotation.</text>
</comment>
<evidence type="ECO:0000256" key="4">
    <source>
        <dbReference type="ARBA" id="ARBA00023157"/>
    </source>
</evidence>
<keyword evidence="7" id="KW-1133">Transmembrane helix</keyword>
<dbReference type="SMART" id="SM00179">
    <property type="entry name" value="EGF_CA"/>
    <property type="match status" value="2"/>
</dbReference>
<keyword evidence="2" id="KW-0732">Signal</keyword>
<evidence type="ECO:0000256" key="5">
    <source>
        <dbReference type="PROSITE-ProRule" id="PRU00076"/>
    </source>
</evidence>
<dbReference type="Pfam" id="PF01390">
    <property type="entry name" value="SEA"/>
    <property type="match status" value="1"/>
</dbReference>
<dbReference type="PROSITE" id="PS01186">
    <property type="entry name" value="EGF_2"/>
    <property type="match status" value="1"/>
</dbReference>
<keyword evidence="3" id="KW-0677">Repeat</keyword>
<proteinExistence type="predicted"/>
<sequence length="585" mass="63644">MWFDYTFENKGNTDIPASNSTNAVLKVYFTNNAQFESATIKSPPSPVTLSAFDGALSRQGIRQGASFQALDALAVVSVPEANCTAFTHLCTIVSYASLGNQYSDRSDTCIALGSGSNQAGTLDLKQTSSSGCNSNAVCALVSNAVCALVSGQARCVCKGGFTGDGTTCSDVNECTSGSPCSSLTNSRCVNTEGSYECQCKPRYYKKRRECKDTLTYQVEVTFTAQNYTSELANSDSTEYKQLDYTYTEEMSYVYLTSTLKDRFHGMRVLNFRSGSVIGTHAANLASNGGQTTGSIQNAVNSAINSSSGTALNMQANVKVADYNECAKASDHDCHEKADCVNTLGSFTCKCQAGYEDRNPATPGRDCYDAARLAIIIGGVIGGLLALLLLLCLCHQCVKKKRTKKSVDLHSMGSLVWARQDQRTFWWPGEVVPGKDGDNSLWVRWLGINTFSPVDSVEVDKFQSLDQHFSAKAHNSLMSYRASVDEAKRKYMKSADPEQAPPRYNGNYPPADYPGAPPEKPPLNGHQFQSLVVPYYGGEQPQRYAQQQEVSQILARPPRSAINGPPKYTSGFKGNAEYQEFSFKLK</sequence>
<evidence type="ECO:0000256" key="1">
    <source>
        <dbReference type="ARBA" id="ARBA00022536"/>
    </source>
</evidence>
<dbReference type="PANTHER" id="PTHR24034:SF202">
    <property type="entry name" value="HEMICENTIN 2"/>
    <property type="match status" value="1"/>
</dbReference>
<dbReference type="InterPro" id="IPR049883">
    <property type="entry name" value="NOTCH1_EGF-like"/>
</dbReference>
<dbReference type="SUPFAM" id="SSF82671">
    <property type="entry name" value="SEA domain"/>
    <property type="match status" value="1"/>
</dbReference>
<dbReference type="GO" id="GO:0071944">
    <property type="term" value="C:cell periphery"/>
    <property type="evidence" value="ECO:0007669"/>
    <property type="project" value="UniProtKB-ARBA"/>
</dbReference>
<dbReference type="OrthoDB" id="4405280at2759"/>
<dbReference type="PROSITE" id="PS50026">
    <property type="entry name" value="EGF_3"/>
    <property type="match status" value="2"/>
</dbReference>
<dbReference type="PROSITE" id="PS50024">
    <property type="entry name" value="SEA"/>
    <property type="match status" value="1"/>
</dbReference>
<feature type="domain" description="EGF-like" evidence="9">
    <location>
        <begin position="321"/>
        <end position="360"/>
    </location>
</feature>
<dbReference type="PROSITE" id="PS01187">
    <property type="entry name" value="EGF_CA"/>
    <property type="match status" value="2"/>
</dbReference>
<evidence type="ECO:0000259" key="9">
    <source>
        <dbReference type="PROSITE" id="PS50026"/>
    </source>
</evidence>
<protein>
    <submittedName>
        <fullName evidence="11">Uncharacterized protein LOC109469963</fullName>
    </submittedName>
</protein>
<dbReference type="InterPro" id="IPR050751">
    <property type="entry name" value="ECM_structural_protein"/>
</dbReference>
<accession>A0A6P4YZP6</accession>
<dbReference type="GO" id="GO:0005509">
    <property type="term" value="F:calcium ion binding"/>
    <property type="evidence" value="ECO:0007669"/>
    <property type="project" value="InterPro"/>
</dbReference>
<evidence type="ECO:0000313" key="10">
    <source>
        <dbReference type="Proteomes" id="UP000515135"/>
    </source>
</evidence>
<dbReference type="KEGG" id="bbel:109469963"/>
<dbReference type="AlphaFoldDB" id="A0A6P4YZP6"/>
<dbReference type="InterPro" id="IPR018097">
    <property type="entry name" value="EGF_Ca-bd_CS"/>
</dbReference>
<dbReference type="InterPro" id="IPR036364">
    <property type="entry name" value="SEA_dom_sf"/>
</dbReference>
<feature type="disulfide bond" evidence="5">
    <location>
        <begin position="180"/>
        <end position="197"/>
    </location>
</feature>
<dbReference type="InterPro" id="IPR000152">
    <property type="entry name" value="EGF-type_Asp/Asn_hydroxyl_site"/>
</dbReference>
<gene>
    <name evidence="11" type="primary">LOC109469963</name>
</gene>
<evidence type="ECO:0000256" key="3">
    <source>
        <dbReference type="ARBA" id="ARBA00022737"/>
    </source>
</evidence>
<dbReference type="SMART" id="SM00200">
    <property type="entry name" value="SEA"/>
    <property type="match status" value="1"/>
</dbReference>
<feature type="domain" description="EGF-like" evidence="9">
    <location>
        <begin position="170"/>
        <end position="209"/>
    </location>
</feature>
<dbReference type="Proteomes" id="UP000515135">
    <property type="component" value="Unplaced"/>
</dbReference>
<dbReference type="Gene3D" id="3.30.70.960">
    <property type="entry name" value="SEA domain"/>
    <property type="match status" value="1"/>
</dbReference>